<feature type="compositionally biased region" description="Basic residues" evidence="1">
    <location>
        <begin position="160"/>
        <end position="169"/>
    </location>
</feature>
<evidence type="ECO:0000256" key="1">
    <source>
        <dbReference type="SAM" id="MobiDB-lite"/>
    </source>
</evidence>
<accession>A0A6J4IKD2</accession>
<evidence type="ECO:0000313" key="2">
    <source>
        <dbReference type="EMBL" id="CAA9252381.1"/>
    </source>
</evidence>
<organism evidence="2">
    <name type="scientific">uncultured Craurococcus sp</name>
    <dbReference type="NCBI Taxonomy" id="1135998"/>
    <lineage>
        <taxon>Bacteria</taxon>
        <taxon>Pseudomonadati</taxon>
        <taxon>Pseudomonadota</taxon>
        <taxon>Alphaproteobacteria</taxon>
        <taxon>Acetobacterales</taxon>
        <taxon>Acetobacteraceae</taxon>
        <taxon>Craurococcus</taxon>
        <taxon>environmental samples</taxon>
    </lineage>
</organism>
<name>A0A6J4IKD2_9PROT</name>
<feature type="compositionally biased region" description="Basic residues" evidence="1">
    <location>
        <begin position="176"/>
        <end position="214"/>
    </location>
</feature>
<proteinExistence type="predicted"/>
<sequence length="279" mass="31673">DPLRPPGPDRIPLGTPRHRLLGDARRGPRRGHGRARGAGCRPGTRRRAGRRGRRLAGEPVAEAGRAAVLPPHRFGADGHRRRGLRQGAAEIRRLGAEPLQGGGLPRRPRRRGAQVRPYRAGRRADAELRQCRRLCRPQHHGRYLGDRRLLRADRPELPHLRRRRHRRRAGAAAGQPRRHRGRLLHRRPLGGRRGRHRRARRGAVHGRLPRRLHQDHRPRDGRGACRPRPGLFGGGARQPARPAAAGRLARPLALLRRHRQARRCADARQDQHQRVAARL</sequence>
<dbReference type="EC" id="2.3.1.117" evidence="2"/>
<dbReference type="GO" id="GO:0008666">
    <property type="term" value="F:2,3,4,5-tetrahydropyridine-2,6-dicarboxylate N-succinyltransferase activity"/>
    <property type="evidence" value="ECO:0007669"/>
    <property type="project" value="UniProtKB-EC"/>
</dbReference>
<dbReference type="AlphaFoldDB" id="A0A6J4IKD2"/>
<gene>
    <name evidence="2" type="ORF">AVDCRST_MAG27-2098</name>
</gene>
<reference evidence="2" key="1">
    <citation type="submission" date="2020-02" db="EMBL/GenBank/DDBJ databases">
        <authorList>
            <person name="Meier V. D."/>
        </authorList>
    </citation>
    <scope>NUCLEOTIDE SEQUENCE</scope>
    <source>
        <strain evidence="2">AVDCRST_MAG27</strain>
    </source>
</reference>
<dbReference type="EMBL" id="CADCTD010000090">
    <property type="protein sequence ID" value="CAA9252381.1"/>
    <property type="molecule type" value="Genomic_DNA"/>
</dbReference>
<feature type="compositionally biased region" description="Basic residues" evidence="1">
    <location>
        <begin position="43"/>
        <end position="54"/>
    </location>
</feature>
<feature type="region of interest" description="Disordered" evidence="1">
    <location>
        <begin position="98"/>
        <end position="121"/>
    </location>
</feature>
<feature type="region of interest" description="Disordered" evidence="1">
    <location>
        <begin position="156"/>
        <end position="245"/>
    </location>
</feature>
<keyword evidence="2" id="KW-0808">Transferase</keyword>
<feature type="non-terminal residue" evidence="2">
    <location>
        <position position="279"/>
    </location>
</feature>
<protein>
    <submittedName>
        <fullName evidence="2">2,3,4,5-tetrahydropyridine-2,6-dicarboxylate N-succinyltransferase</fullName>
        <ecNumber evidence="2">2.3.1.117</ecNumber>
    </submittedName>
</protein>
<keyword evidence="2" id="KW-0012">Acyltransferase</keyword>
<feature type="non-terminal residue" evidence="2">
    <location>
        <position position="1"/>
    </location>
</feature>
<feature type="region of interest" description="Disordered" evidence="1">
    <location>
        <begin position="1"/>
        <end position="64"/>
    </location>
</feature>